<dbReference type="AlphaFoldDB" id="A0A8B6X8W3"/>
<comment type="similarity">
    <text evidence="1 2">Belongs to the calycin superfamily. Lipocalin family.</text>
</comment>
<keyword evidence="2" id="KW-0449">Lipoprotein</keyword>
<dbReference type="PRINTS" id="PR01171">
    <property type="entry name" value="BCTLIPOCALIN"/>
</dbReference>
<dbReference type="InterPro" id="IPR047202">
    <property type="entry name" value="Lipocalin_Blc-like_dom"/>
</dbReference>
<organism evidence="4 5">
    <name type="scientific">Derxia gummosa DSM 723</name>
    <dbReference type="NCBI Taxonomy" id="1121388"/>
    <lineage>
        <taxon>Bacteria</taxon>
        <taxon>Pseudomonadati</taxon>
        <taxon>Pseudomonadota</taxon>
        <taxon>Betaproteobacteria</taxon>
        <taxon>Burkholderiales</taxon>
        <taxon>Alcaligenaceae</taxon>
        <taxon>Derxia</taxon>
    </lineage>
</organism>
<dbReference type="Gene3D" id="2.40.128.20">
    <property type="match status" value="1"/>
</dbReference>
<reference evidence="5" key="2">
    <citation type="journal article" date="1995" name="Trends Biochem. Sci.">
        <title>The first prokaryotic lipocalins.</title>
        <authorList>
            <person name="Flower D.R."/>
            <person name="Sansom C.E."/>
            <person name="Beck M.E."/>
            <person name="Attwood T.K."/>
        </authorList>
    </citation>
    <scope>NUCLEOTIDE SEQUENCE</scope>
</reference>
<dbReference type="InterPro" id="IPR012674">
    <property type="entry name" value="Calycin"/>
</dbReference>
<reference evidence="5" key="5">
    <citation type="submission" date="2025-08" db="UniProtKB">
        <authorList>
            <consortium name="RefSeq"/>
        </authorList>
    </citation>
    <scope>IDENTIFICATION</scope>
</reference>
<feature type="chain" id="PRO_5034438690" description="Outer membrane lipoprotein Blc" evidence="2">
    <location>
        <begin position="23"/>
        <end position="188"/>
    </location>
</feature>
<evidence type="ECO:0000256" key="1">
    <source>
        <dbReference type="ARBA" id="ARBA00006889"/>
    </source>
</evidence>
<evidence type="ECO:0000313" key="4">
    <source>
        <dbReference type="Proteomes" id="UP000675920"/>
    </source>
</evidence>
<keyword evidence="2" id="KW-0472">Membrane</keyword>
<dbReference type="CDD" id="cd19438">
    <property type="entry name" value="lipocalin_Blc-like"/>
    <property type="match status" value="1"/>
</dbReference>
<keyword evidence="4" id="KW-1185">Reference proteome</keyword>
<dbReference type="GO" id="GO:0006950">
    <property type="term" value="P:response to stress"/>
    <property type="evidence" value="ECO:0007669"/>
    <property type="project" value="UniProtKB-ARBA"/>
</dbReference>
<comment type="function">
    <text evidence="2">Involved in the storage or transport of lipids necessary for membrane maintenance under stressful conditions. Displays a binding preference for lysophospholipids.</text>
</comment>
<dbReference type="GO" id="GO:0008289">
    <property type="term" value="F:lipid binding"/>
    <property type="evidence" value="ECO:0007669"/>
    <property type="project" value="UniProtKB-UniRule"/>
</dbReference>
<dbReference type="SUPFAM" id="SSF50814">
    <property type="entry name" value="Lipocalins"/>
    <property type="match status" value="1"/>
</dbReference>
<evidence type="ECO:0000256" key="2">
    <source>
        <dbReference type="PIRNR" id="PIRNR036893"/>
    </source>
</evidence>
<name>A0A8B6X8W3_9BURK</name>
<dbReference type="Proteomes" id="UP000675920">
    <property type="component" value="Unplaced"/>
</dbReference>
<dbReference type="PIRSF" id="PIRSF036893">
    <property type="entry name" value="Lipocalin_ApoD"/>
    <property type="match status" value="1"/>
</dbReference>
<dbReference type="Pfam" id="PF08212">
    <property type="entry name" value="Lipocalin_2"/>
    <property type="match status" value="1"/>
</dbReference>
<reference evidence="5" key="1">
    <citation type="journal article" date="1995" name="J. Mol. Recognit.">
        <title>Multiple molecular recognition properties of the lipocalin protein family.</title>
        <authorList>
            <person name="Flower D.R."/>
        </authorList>
    </citation>
    <scope>NUCLEOTIDE SEQUENCE</scope>
</reference>
<dbReference type="InterPro" id="IPR000566">
    <property type="entry name" value="Lipocln_cytosolic_FA-bd_dom"/>
</dbReference>
<sequence>MFPIRLLLAGLLLAGALPSARAGEAAPLATIPSLDLPRYLGRWHEIAKYPNRFQKQCAGDTSADYSAAAPGRVTVVNRCRRADGSFDEAVGEARQIGAADSPKLEVRFAPAWLGFLPFVWGDYWIVALDDDYRLAIVSEPHRDYLWVLSRTPTIDPAAWAHVRETLATQGFDLDRVELSRQGGEPAVR</sequence>
<accession>A0A8B6X8W3</accession>
<keyword evidence="2" id="KW-0446">Lipid-binding</keyword>
<feature type="signal peptide" evidence="2">
    <location>
        <begin position="1"/>
        <end position="22"/>
    </location>
</feature>
<protein>
    <recommendedName>
        <fullName evidence="2">Outer membrane lipoprotein Blc</fullName>
    </recommendedName>
</protein>
<reference evidence="5" key="4">
    <citation type="journal article" date="2000" name="Biochim. Biophys. Acta">
        <title>The bacterial lipocalins.</title>
        <authorList>
            <person name="Bishop R.E."/>
        </authorList>
    </citation>
    <scope>NUCLEOTIDE SEQUENCE</scope>
</reference>
<dbReference type="PANTHER" id="PTHR10612:SF34">
    <property type="entry name" value="APOLIPOPROTEIN D"/>
    <property type="match status" value="1"/>
</dbReference>
<reference evidence="5" key="3">
    <citation type="journal article" date="1996" name="Biochem. J. 318 ( Pt">
        <title>The lipocalin protein family: structure and function.</title>
        <authorList>
            <person name="Flower D.R."/>
        </authorList>
    </citation>
    <scope>NUCLEOTIDE SEQUENCE</scope>
</reference>
<keyword evidence="2" id="KW-0998">Cell outer membrane</keyword>
<comment type="subunit">
    <text evidence="2">Homodimer.</text>
</comment>
<comment type="subcellular location">
    <subcellularLocation>
        <location evidence="2">Cell outer membrane</location>
    </subcellularLocation>
</comment>
<dbReference type="PANTHER" id="PTHR10612">
    <property type="entry name" value="APOLIPOPROTEIN D"/>
    <property type="match status" value="1"/>
</dbReference>
<feature type="domain" description="Lipocalin/cytosolic fatty-acid binding" evidence="3">
    <location>
        <begin position="34"/>
        <end position="178"/>
    </location>
</feature>
<dbReference type="RefSeq" id="WP_034412760.1">
    <property type="nucleotide sequence ID" value="NZ_KI519500.1"/>
</dbReference>
<dbReference type="GO" id="GO:0009279">
    <property type="term" value="C:cell outer membrane"/>
    <property type="evidence" value="ECO:0007669"/>
    <property type="project" value="UniProtKB-SubCell"/>
</dbReference>
<dbReference type="OrthoDB" id="9793905at2"/>
<evidence type="ECO:0000259" key="3">
    <source>
        <dbReference type="Pfam" id="PF08212"/>
    </source>
</evidence>
<dbReference type="InterPro" id="IPR002446">
    <property type="entry name" value="Lipocalin_bac"/>
</dbReference>
<keyword evidence="2" id="KW-0732">Signal</keyword>
<proteinExistence type="inferred from homology"/>
<evidence type="ECO:0000313" key="5">
    <source>
        <dbReference type="RefSeq" id="WP_034412760.1"/>
    </source>
</evidence>
<dbReference type="InterPro" id="IPR022271">
    <property type="entry name" value="Lipocalin_ApoD"/>
</dbReference>